<dbReference type="NCBIfam" id="NF010748">
    <property type="entry name" value="PRK14150.1"/>
    <property type="match status" value="1"/>
</dbReference>
<evidence type="ECO:0000313" key="6">
    <source>
        <dbReference type="EMBL" id="MBM5572718.1"/>
    </source>
</evidence>
<protein>
    <recommendedName>
        <fullName evidence="3 4">Protein GrpE</fullName>
    </recommendedName>
    <alternativeName>
        <fullName evidence="3">HSP-70 cofactor</fullName>
    </alternativeName>
</protein>
<dbReference type="PANTHER" id="PTHR21237">
    <property type="entry name" value="GRPE PROTEIN"/>
    <property type="match status" value="1"/>
</dbReference>
<dbReference type="InterPro" id="IPR009012">
    <property type="entry name" value="GrpE_head"/>
</dbReference>
<dbReference type="PROSITE" id="PS01071">
    <property type="entry name" value="GRPE"/>
    <property type="match status" value="1"/>
</dbReference>
<dbReference type="InterPro" id="IPR013805">
    <property type="entry name" value="GrpE_CC"/>
</dbReference>
<evidence type="ECO:0000256" key="5">
    <source>
        <dbReference type="RuleBase" id="RU004478"/>
    </source>
</evidence>
<dbReference type="Proteomes" id="UP001195660">
    <property type="component" value="Unassembled WGS sequence"/>
</dbReference>
<gene>
    <name evidence="3 6" type="primary">grpE</name>
    <name evidence="6" type="ORF">GM173_14180</name>
</gene>
<comment type="caution">
    <text evidence="6">The sequence shown here is derived from an EMBL/GenBank/DDBJ whole genome shotgun (WGS) entry which is preliminary data.</text>
</comment>
<dbReference type="Gene3D" id="2.30.22.10">
    <property type="entry name" value="Head domain of nucleotide exchange factor GrpE"/>
    <property type="match status" value="1"/>
</dbReference>
<evidence type="ECO:0000256" key="1">
    <source>
        <dbReference type="ARBA" id="ARBA00009054"/>
    </source>
</evidence>
<keyword evidence="3 4" id="KW-0346">Stress response</keyword>
<evidence type="ECO:0000256" key="3">
    <source>
        <dbReference type="HAMAP-Rule" id="MF_01151"/>
    </source>
</evidence>
<dbReference type="CDD" id="cd00446">
    <property type="entry name" value="GrpE"/>
    <property type="match status" value="1"/>
</dbReference>
<dbReference type="PANTHER" id="PTHR21237:SF23">
    <property type="entry name" value="GRPE PROTEIN HOMOLOG, MITOCHONDRIAL"/>
    <property type="match status" value="1"/>
</dbReference>
<dbReference type="NCBIfam" id="NF010737">
    <property type="entry name" value="PRK14139.1"/>
    <property type="match status" value="1"/>
</dbReference>
<keyword evidence="2 3" id="KW-0143">Chaperone</keyword>
<dbReference type="SUPFAM" id="SSF51064">
    <property type="entry name" value="Head domain of nucleotide exchange factor GrpE"/>
    <property type="match status" value="1"/>
</dbReference>
<dbReference type="HAMAP" id="MF_01151">
    <property type="entry name" value="GrpE"/>
    <property type="match status" value="1"/>
</dbReference>
<keyword evidence="3" id="KW-0963">Cytoplasm</keyword>
<evidence type="ECO:0000256" key="2">
    <source>
        <dbReference type="ARBA" id="ARBA00023186"/>
    </source>
</evidence>
<dbReference type="InterPro" id="IPR000740">
    <property type="entry name" value="GrpE"/>
</dbReference>
<dbReference type="EMBL" id="WOFE01000010">
    <property type="protein sequence ID" value="MBM5572718.1"/>
    <property type="molecule type" value="Genomic_DNA"/>
</dbReference>
<comment type="similarity">
    <text evidence="1 3 5">Belongs to the GrpE family.</text>
</comment>
<keyword evidence="7" id="KW-1185">Reference proteome</keyword>
<sequence>MSQDHQPNQNNEVVAETLETVETVAAETVAEGDNQLDTQLATALADLEKARQDILYVRAEAENARRRALEENERTRKFAVEKFAREVIAVKDAIDMALLDQSGNFEGLKTGVDLTAKSLTTVFEKFDLLEINPIGEKLDPNKHQAISMAPSDEEANTVIQVMQKGYELSGRVIRPAMVIVSAGK</sequence>
<dbReference type="Gene3D" id="3.90.20.20">
    <property type="match status" value="1"/>
</dbReference>
<comment type="function">
    <text evidence="3 4">Participates actively in the response to hyperosmotic and heat shock by preventing the aggregation of stress-denatured proteins, in association with DnaK and GrpE. It is the nucleotide exchange factor for DnaK and may function as a thermosensor. Unfolded proteins bind initially to DnaJ; upon interaction with the DnaJ-bound protein, DnaK hydrolyzes its bound ATP, resulting in the formation of a stable complex. GrpE releases ADP from DnaK; ATP binding to DnaK triggers the release of the substrate protein, thus completing the reaction cycle. Several rounds of ATP-dependent interactions between DnaJ, DnaK and GrpE are required for fully efficient folding.</text>
</comment>
<dbReference type="Pfam" id="PF01025">
    <property type="entry name" value="GrpE"/>
    <property type="match status" value="1"/>
</dbReference>
<proteinExistence type="inferred from homology"/>
<accession>A0ABS2CEY4</accession>
<comment type="subcellular location">
    <subcellularLocation>
        <location evidence="3">Cytoplasm</location>
    </subcellularLocation>
</comment>
<evidence type="ECO:0000313" key="7">
    <source>
        <dbReference type="Proteomes" id="UP001195660"/>
    </source>
</evidence>
<organism evidence="6 7">
    <name type="scientific">Deefgea chitinilytica</name>
    <dbReference type="NCBI Taxonomy" id="570276"/>
    <lineage>
        <taxon>Bacteria</taxon>
        <taxon>Pseudomonadati</taxon>
        <taxon>Pseudomonadota</taxon>
        <taxon>Betaproteobacteria</taxon>
        <taxon>Neisseriales</taxon>
        <taxon>Chitinibacteraceae</taxon>
        <taxon>Deefgea</taxon>
    </lineage>
</organism>
<dbReference type="RefSeq" id="WP_203572049.1">
    <property type="nucleotide sequence ID" value="NZ_WOFE01000010.1"/>
</dbReference>
<evidence type="ECO:0000256" key="4">
    <source>
        <dbReference type="RuleBase" id="RU000639"/>
    </source>
</evidence>
<reference evidence="6 7" key="1">
    <citation type="submission" date="2019-11" db="EMBL/GenBank/DDBJ databases">
        <title>Novel Deefgea species.</title>
        <authorList>
            <person name="Han J.-H."/>
        </authorList>
    </citation>
    <scope>NUCLEOTIDE SEQUENCE [LARGE SCALE GENOMIC DNA]</scope>
    <source>
        <strain evidence="6 7">LMG 24817</strain>
    </source>
</reference>
<name>A0ABS2CEY4_9NEIS</name>
<dbReference type="SUPFAM" id="SSF58014">
    <property type="entry name" value="Coiled-coil domain of nucleotide exchange factor GrpE"/>
    <property type="match status" value="1"/>
</dbReference>
<dbReference type="PRINTS" id="PR00773">
    <property type="entry name" value="GRPEPROTEIN"/>
</dbReference>
<comment type="subunit">
    <text evidence="3">Homodimer.</text>
</comment>